<dbReference type="GO" id="GO:0005506">
    <property type="term" value="F:iron ion binding"/>
    <property type="evidence" value="ECO:0007669"/>
    <property type="project" value="InterPro"/>
</dbReference>
<feature type="region of interest" description="Disordered" evidence="5">
    <location>
        <begin position="452"/>
        <end position="475"/>
    </location>
</feature>
<dbReference type="STRING" id="1157962.A0A250X5L2"/>
<feature type="binding site" description="axial binding residue" evidence="3">
    <location>
        <position position="504"/>
    </location>
    <ligand>
        <name>heme</name>
        <dbReference type="ChEBI" id="CHEBI:30413"/>
    </ligand>
    <ligandPart>
        <name>Fe</name>
        <dbReference type="ChEBI" id="CHEBI:18248"/>
    </ligandPart>
</feature>
<dbReference type="EMBL" id="BEGY01000032">
    <property type="protein sequence ID" value="GAX78365.1"/>
    <property type="molecule type" value="Genomic_DNA"/>
</dbReference>
<keyword evidence="3 4" id="KW-0408">Iron</keyword>
<keyword evidence="3 4" id="KW-0479">Metal-binding</keyword>
<dbReference type="InterPro" id="IPR036396">
    <property type="entry name" value="Cyt_P450_sf"/>
</dbReference>
<evidence type="ECO:0000256" key="4">
    <source>
        <dbReference type="RuleBase" id="RU000461"/>
    </source>
</evidence>
<dbReference type="PRINTS" id="PR00385">
    <property type="entry name" value="P450"/>
</dbReference>
<name>A0A250X5L2_9CHLO</name>
<keyword evidence="4" id="KW-0560">Oxidoreductase</keyword>
<proteinExistence type="inferred from homology"/>
<dbReference type="SUPFAM" id="SSF48264">
    <property type="entry name" value="Cytochrome P450"/>
    <property type="match status" value="1"/>
</dbReference>
<dbReference type="Proteomes" id="UP000232323">
    <property type="component" value="Unassembled WGS sequence"/>
</dbReference>
<dbReference type="InterPro" id="IPR001128">
    <property type="entry name" value="Cyt_P450"/>
</dbReference>
<dbReference type="PRINTS" id="PR00463">
    <property type="entry name" value="EP450I"/>
</dbReference>
<dbReference type="PANTHER" id="PTHR24305">
    <property type="entry name" value="CYTOCHROME P450"/>
    <property type="match status" value="1"/>
</dbReference>
<dbReference type="InterPro" id="IPR050121">
    <property type="entry name" value="Cytochrome_P450_monoxygenase"/>
</dbReference>
<evidence type="ECO:0008006" key="8">
    <source>
        <dbReference type="Google" id="ProtNLM"/>
    </source>
</evidence>
<comment type="caution">
    <text evidence="6">The sequence shown here is derived from an EMBL/GenBank/DDBJ whole genome shotgun (WGS) entry which is preliminary data.</text>
</comment>
<dbReference type="PANTHER" id="PTHR24305:SF166">
    <property type="entry name" value="CYTOCHROME P450 12A4, MITOCHONDRIAL-RELATED"/>
    <property type="match status" value="1"/>
</dbReference>
<evidence type="ECO:0000313" key="6">
    <source>
        <dbReference type="EMBL" id="GAX78365.1"/>
    </source>
</evidence>
<keyword evidence="3 4" id="KW-0349">Heme</keyword>
<feature type="compositionally biased region" description="Basic and acidic residues" evidence="5">
    <location>
        <begin position="452"/>
        <end position="464"/>
    </location>
</feature>
<evidence type="ECO:0000313" key="7">
    <source>
        <dbReference type="Proteomes" id="UP000232323"/>
    </source>
</evidence>
<evidence type="ECO:0000256" key="2">
    <source>
        <dbReference type="ARBA" id="ARBA00010617"/>
    </source>
</evidence>
<organism evidence="6 7">
    <name type="scientific">Chlamydomonas eustigma</name>
    <dbReference type="NCBI Taxonomy" id="1157962"/>
    <lineage>
        <taxon>Eukaryota</taxon>
        <taxon>Viridiplantae</taxon>
        <taxon>Chlorophyta</taxon>
        <taxon>core chlorophytes</taxon>
        <taxon>Chlorophyceae</taxon>
        <taxon>CS clade</taxon>
        <taxon>Chlamydomonadales</taxon>
        <taxon>Chlamydomonadaceae</taxon>
        <taxon>Chlamydomonas</taxon>
    </lineage>
</organism>
<keyword evidence="4" id="KW-0503">Monooxygenase</keyword>
<dbReference type="Pfam" id="PF00067">
    <property type="entry name" value="p450"/>
    <property type="match status" value="2"/>
</dbReference>
<dbReference type="GO" id="GO:0020037">
    <property type="term" value="F:heme binding"/>
    <property type="evidence" value="ECO:0007669"/>
    <property type="project" value="InterPro"/>
</dbReference>
<dbReference type="OrthoDB" id="2789670at2759"/>
<dbReference type="GO" id="GO:0016705">
    <property type="term" value="F:oxidoreductase activity, acting on paired donors, with incorporation or reduction of molecular oxygen"/>
    <property type="evidence" value="ECO:0007669"/>
    <property type="project" value="InterPro"/>
</dbReference>
<protein>
    <recommendedName>
        <fullName evidence="8">Cytochrome P450</fullName>
    </recommendedName>
</protein>
<sequence length="560" mass="62205">MLQMYFATLLIGAVIMWLILGKGRSTALKNIPGPKRHFFRGHAWQFYGPKRNQQILEWAEKFGPIFKLNIFGKYHVVVTDPDRAKDILSHPNLVKFESLCVSYNEIFHVDAQGGLATSVSSDAAWKVTRTALSHAFTKEEALHSLEVSKVAAMSLGQHLLSKGDGVATDMVTECLRYSLDVLGVAQLGYNFKALGGNGQHLVLKLMKDCGKEWRARRLNPRRKYLGWLVDAWADGQRGYRVMHDFIRALLLDIRDREDVPSEYQCVWAQLARMRDPSTSQPIHQDMFLGELGGILLAGHEPVGQTLAWCLKLLANHPDCQEKLSKDLVEFGVMKGPLKALTLEALSDKLPYLDAVLREALRLFPTGCEGMARVVSKGPLHVGGGVTLDKGTVVWVHPYTMHRSKKLWGLDAESFKPERWVEDGLSSPDTVNQDAKYDGFNTLVAARKIASETDTNKSKTDKPNKDVATGDSTTKDVEPIAATSDRPCSSARDAFMPFGFGPRSCLGQKAAQATLKAALAILITYFKFEPVVEEMMPYNEAASITLELESGKLPLLITARF</sequence>
<accession>A0A250X5L2</accession>
<dbReference type="AlphaFoldDB" id="A0A250X5L2"/>
<reference evidence="6 7" key="1">
    <citation type="submission" date="2017-08" db="EMBL/GenBank/DDBJ databases">
        <title>Acidophilic green algal genome provides insights into adaptation to an acidic environment.</title>
        <authorList>
            <person name="Hirooka S."/>
            <person name="Hirose Y."/>
            <person name="Kanesaki Y."/>
            <person name="Higuchi S."/>
            <person name="Fujiwara T."/>
            <person name="Onuma R."/>
            <person name="Era A."/>
            <person name="Ohbayashi R."/>
            <person name="Uzuka A."/>
            <person name="Nozaki H."/>
            <person name="Yoshikawa H."/>
            <person name="Miyagishima S.Y."/>
        </authorList>
    </citation>
    <scope>NUCLEOTIDE SEQUENCE [LARGE SCALE GENOMIC DNA]</scope>
    <source>
        <strain evidence="6 7">NIES-2499</strain>
    </source>
</reference>
<dbReference type="Gene3D" id="1.10.630.10">
    <property type="entry name" value="Cytochrome P450"/>
    <property type="match status" value="1"/>
</dbReference>
<dbReference type="InterPro" id="IPR017972">
    <property type="entry name" value="Cyt_P450_CS"/>
</dbReference>
<comment type="cofactor">
    <cofactor evidence="1 3">
        <name>heme</name>
        <dbReference type="ChEBI" id="CHEBI:30413"/>
    </cofactor>
</comment>
<comment type="similarity">
    <text evidence="2 4">Belongs to the cytochrome P450 family.</text>
</comment>
<evidence type="ECO:0000256" key="5">
    <source>
        <dbReference type="SAM" id="MobiDB-lite"/>
    </source>
</evidence>
<dbReference type="GO" id="GO:0004497">
    <property type="term" value="F:monooxygenase activity"/>
    <property type="evidence" value="ECO:0007669"/>
    <property type="project" value="UniProtKB-KW"/>
</dbReference>
<keyword evidence="7" id="KW-1185">Reference proteome</keyword>
<dbReference type="InterPro" id="IPR002401">
    <property type="entry name" value="Cyt_P450_E_grp-I"/>
</dbReference>
<gene>
    <name evidence="6" type="ORF">CEUSTIGMA_g5807.t1</name>
</gene>
<evidence type="ECO:0000256" key="3">
    <source>
        <dbReference type="PIRSR" id="PIRSR602401-1"/>
    </source>
</evidence>
<dbReference type="PROSITE" id="PS00086">
    <property type="entry name" value="CYTOCHROME_P450"/>
    <property type="match status" value="1"/>
</dbReference>
<evidence type="ECO:0000256" key="1">
    <source>
        <dbReference type="ARBA" id="ARBA00001971"/>
    </source>
</evidence>